<dbReference type="PROSITE" id="PS50262">
    <property type="entry name" value="G_PROTEIN_RECEP_F1_2"/>
    <property type="match status" value="1"/>
</dbReference>
<feature type="transmembrane region" description="Helical" evidence="5">
    <location>
        <begin position="144"/>
        <end position="163"/>
    </location>
</feature>
<evidence type="ECO:0000313" key="9">
    <source>
        <dbReference type="WormBase" id="C14C6.9"/>
    </source>
</evidence>
<feature type="transmembrane region" description="Helical" evidence="5">
    <location>
        <begin position="12"/>
        <end position="34"/>
    </location>
</feature>
<evidence type="ECO:0000313" key="7">
    <source>
        <dbReference type="EMBL" id="CCD64465.1"/>
    </source>
</evidence>
<dbReference type="Proteomes" id="UP000001940">
    <property type="component" value="Chromosome V"/>
</dbReference>
<dbReference type="SMR" id="O44673"/>
<dbReference type="InterPro" id="IPR017452">
    <property type="entry name" value="GPCR_Rhodpsn_7TM"/>
</dbReference>
<proteinExistence type="predicted"/>
<dbReference type="CTD" id="182605"/>
<dbReference type="RefSeq" id="NP_503244.2">
    <property type="nucleotide sequence ID" value="NM_070843.3"/>
</dbReference>
<sequence>MSVKWFIGMSSFTLTSTAIFTNFLILPPILILGFSNKKNATYVIAFFNIISDLLMLSVNFHFSASLIADRYILSEERTSNLSVFFGWVFLVGWFMESLIQPVMAVNRFTVITLNRQDVFTFYRTIFIFILIIAVASAAATFSQYIFPCCIFVGDISIMSYMAVTIPNVYSYSKLIILSFDLFCTGISTVCYASVFITIRNASKGIEDAANSKKRKQDTRYLLQFVFISGFYIAAWSLFYVLPYIVPADKPIFYTVVPFFITLNGSSNSIIFLTYNTEIRKFLKFSSLRNKVASTTQIASVTAPA</sequence>
<dbReference type="FunCoup" id="O44673">
    <property type="interactions" value="8"/>
</dbReference>
<keyword evidence="8" id="KW-1185">Reference proteome</keyword>
<evidence type="ECO:0000256" key="4">
    <source>
        <dbReference type="ARBA" id="ARBA00023136"/>
    </source>
</evidence>
<feature type="domain" description="G-protein coupled receptors family 1 profile" evidence="6">
    <location>
        <begin position="21"/>
        <end position="271"/>
    </location>
</feature>
<dbReference type="Pfam" id="PF10328">
    <property type="entry name" value="7TM_GPCR_Srx"/>
    <property type="match status" value="1"/>
</dbReference>
<feature type="transmembrane region" description="Helical" evidence="5">
    <location>
        <begin position="40"/>
        <end position="60"/>
    </location>
</feature>
<dbReference type="KEGG" id="cel:CELE_C14C6.9"/>
<dbReference type="HOGENOM" id="CLU_059457_0_0_1"/>
<accession>O44673</accession>
<dbReference type="PhylomeDB" id="O44673"/>
<dbReference type="InterPro" id="IPR000276">
    <property type="entry name" value="GPCR_Rhodpsn"/>
</dbReference>
<feature type="transmembrane region" description="Helical" evidence="5">
    <location>
        <begin position="175"/>
        <end position="199"/>
    </location>
</feature>
<dbReference type="SUPFAM" id="SSF81321">
    <property type="entry name" value="Family A G protein-coupled receptor-like"/>
    <property type="match status" value="1"/>
</dbReference>
<keyword evidence="7" id="KW-0675">Receptor</keyword>
<dbReference type="GO" id="GO:0004930">
    <property type="term" value="F:G protein-coupled receptor activity"/>
    <property type="evidence" value="ECO:0007669"/>
    <property type="project" value="InterPro"/>
</dbReference>
<keyword evidence="3 5" id="KW-1133">Transmembrane helix</keyword>
<evidence type="ECO:0000256" key="1">
    <source>
        <dbReference type="ARBA" id="ARBA00004370"/>
    </source>
</evidence>
<dbReference type="STRING" id="6239.C14C6.9.1"/>
<feature type="transmembrane region" description="Helical" evidence="5">
    <location>
        <begin position="251"/>
        <end position="274"/>
    </location>
</feature>
<dbReference type="WormBase" id="C14C6.9">
    <property type="protein sequence ID" value="CE36376"/>
    <property type="gene ID" value="WBGene00005899"/>
    <property type="gene designation" value="srx-8"/>
</dbReference>
<name>O44673_CAEEL</name>
<dbReference type="Gene3D" id="1.20.1070.10">
    <property type="entry name" value="Rhodopsin 7-helix transmembrane proteins"/>
    <property type="match status" value="1"/>
</dbReference>
<dbReference type="UCSC" id="C14C6.9">
    <property type="organism name" value="c. elegans"/>
</dbReference>
<evidence type="ECO:0000256" key="3">
    <source>
        <dbReference type="ARBA" id="ARBA00022989"/>
    </source>
</evidence>
<dbReference type="PANTHER" id="PTHR22718:SF10">
    <property type="entry name" value="7TM GPCR SERPENTINE RECEPTOR CLASS X (SRX) DOMAIN-CONTAINING PROTEIN-RELATED"/>
    <property type="match status" value="1"/>
</dbReference>
<dbReference type="EMBL" id="BX284605">
    <property type="protein sequence ID" value="CCD64465.1"/>
    <property type="molecule type" value="Genomic_DNA"/>
</dbReference>
<reference evidence="7 8" key="1">
    <citation type="journal article" date="1998" name="Science">
        <title>Genome sequence of the nematode C. elegans: a platform for investigating biology.</title>
        <authorList>
            <consortium name="The C. elegans sequencing consortium"/>
            <person name="Sulson J.E."/>
            <person name="Waterston R."/>
        </authorList>
    </citation>
    <scope>NUCLEOTIDE SEQUENCE [LARGE SCALE GENOMIC DNA]</scope>
    <source>
        <strain evidence="7 8">Bristol N2</strain>
    </source>
</reference>
<dbReference type="InParanoid" id="O44673"/>
<feature type="transmembrane region" description="Helical" evidence="5">
    <location>
        <begin position="119"/>
        <end position="137"/>
    </location>
</feature>
<dbReference type="AlphaFoldDB" id="O44673"/>
<evidence type="ECO:0000313" key="8">
    <source>
        <dbReference type="Proteomes" id="UP000001940"/>
    </source>
</evidence>
<dbReference type="PROSITE" id="PS00237">
    <property type="entry name" value="G_PROTEIN_RECEP_F1_1"/>
    <property type="match status" value="1"/>
</dbReference>
<organism evidence="7 8">
    <name type="scientific">Caenorhabditis elegans</name>
    <dbReference type="NCBI Taxonomy" id="6239"/>
    <lineage>
        <taxon>Eukaryota</taxon>
        <taxon>Metazoa</taxon>
        <taxon>Ecdysozoa</taxon>
        <taxon>Nematoda</taxon>
        <taxon>Chromadorea</taxon>
        <taxon>Rhabditida</taxon>
        <taxon>Rhabditina</taxon>
        <taxon>Rhabditomorpha</taxon>
        <taxon>Rhabditoidea</taxon>
        <taxon>Rhabditidae</taxon>
        <taxon>Peloderinae</taxon>
        <taxon>Caenorhabditis</taxon>
    </lineage>
</organism>
<feature type="transmembrane region" description="Helical" evidence="5">
    <location>
        <begin position="81"/>
        <end position="99"/>
    </location>
</feature>
<dbReference type="GeneID" id="182605"/>
<evidence type="ECO:0000256" key="5">
    <source>
        <dbReference type="SAM" id="Phobius"/>
    </source>
</evidence>
<dbReference type="eggNOG" id="ENOG502TGJV">
    <property type="taxonomic scope" value="Eukaryota"/>
</dbReference>
<feature type="transmembrane region" description="Helical" evidence="5">
    <location>
        <begin position="220"/>
        <end position="245"/>
    </location>
</feature>
<dbReference type="PANTHER" id="PTHR22718">
    <property type="entry name" value="SERPENTINE RECEPTOR, CLASS X"/>
    <property type="match status" value="1"/>
</dbReference>
<evidence type="ECO:0000256" key="2">
    <source>
        <dbReference type="ARBA" id="ARBA00022692"/>
    </source>
</evidence>
<evidence type="ECO:0000259" key="6">
    <source>
        <dbReference type="PROSITE" id="PS50262"/>
    </source>
</evidence>
<dbReference type="PaxDb" id="6239-C14C6.9"/>
<keyword evidence="4 5" id="KW-0472">Membrane</keyword>
<dbReference type="CDD" id="cd00637">
    <property type="entry name" value="7tm_classA_rhodopsin-like"/>
    <property type="match status" value="1"/>
</dbReference>
<comment type="subcellular location">
    <subcellularLocation>
        <location evidence="1">Membrane</location>
    </subcellularLocation>
</comment>
<dbReference type="PIR" id="T32696">
    <property type="entry name" value="T32696"/>
</dbReference>
<dbReference type="GO" id="GO:0016020">
    <property type="term" value="C:membrane"/>
    <property type="evidence" value="ECO:0007669"/>
    <property type="project" value="UniProtKB-SubCell"/>
</dbReference>
<protein>
    <submittedName>
        <fullName evidence="7">G-protein coupled receptors family 1 profile domain-containing protein</fullName>
    </submittedName>
</protein>
<dbReference type="AGR" id="WB:WBGene00005899"/>
<dbReference type="InterPro" id="IPR019430">
    <property type="entry name" value="7TM_GPCR_serpentine_rcpt_Srx"/>
</dbReference>
<gene>
    <name evidence="7 9" type="primary">srx-8</name>
    <name evidence="9" type="ORF">C14C6.9</name>
    <name evidence="7" type="ORF">CELE_C14C6.9</name>
</gene>
<keyword evidence="2 5" id="KW-0812">Transmembrane</keyword>